<keyword evidence="1" id="KW-0805">Transcription regulation</keyword>
<evidence type="ECO:0000313" key="7">
    <source>
        <dbReference type="Proteomes" id="UP001499959"/>
    </source>
</evidence>
<evidence type="ECO:0000256" key="4">
    <source>
        <dbReference type="PROSITE-ProRule" id="PRU00335"/>
    </source>
</evidence>
<evidence type="ECO:0000313" key="6">
    <source>
        <dbReference type="EMBL" id="GAA4792410.1"/>
    </source>
</evidence>
<dbReference type="InterPro" id="IPR001647">
    <property type="entry name" value="HTH_TetR"/>
</dbReference>
<dbReference type="PROSITE" id="PS50977">
    <property type="entry name" value="HTH_TETR_2"/>
    <property type="match status" value="1"/>
</dbReference>
<keyword evidence="7" id="KW-1185">Reference proteome</keyword>
<keyword evidence="2 4" id="KW-0238">DNA-binding</keyword>
<reference evidence="7" key="1">
    <citation type="journal article" date="2019" name="Int. J. Syst. Evol. Microbiol.">
        <title>The Global Catalogue of Microorganisms (GCM) 10K type strain sequencing project: providing services to taxonomists for standard genome sequencing and annotation.</title>
        <authorList>
            <consortium name="The Broad Institute Genomics Platform"/>
            <consortium name="The Broad Institute Genome Sequencing Center for Infectious Disease"/>
            <person name="Wu L."/>
            <person name="Ma J."/>
        </authorList>
    </citation>
    <scope>NUCLEOTIDE SEQUENCE [LARGE SCALE GENOMIC DNA]</scope>
    <source>
        <strain evidence="7">JCM 18204</strain>
    </source>
</reference>
<name>A0ABP9BA49_9GAMM</name>
<gene>
    <name evidence="6" type="ORF">GCM10023307_17260</name>
</gene>
<dbReference type="PANTHER" id="PTHR30055:SF234">
    <property type="entry name" value="HTH-TYPE TRANSCRIPTIONAL REGULATOR BETI"/>
    <property type="match status" value="1"/>
</dbReference>
<dbReference type="InterPro" id="IPR050109">
    <property type="entry name" value="HTH-type_TetR-like_transc_reg"/>
</dbReference>
<comment type="caution">
    <text evidence="6">The sequence shown here is derived from an EMBL/GenBank/DDBJ whole genome shotgun (WGS) entry which is preliminary data.</text>
</comment>
<feature type="domain" description="HTH tetR-type" evidence="5">
    <location>
        <begin position="4"/>
        <end position="64"/>
    </location>
</feature>
<dbReference type="InterPro" id="IPR025996">
    <property type="entry name" value="MT1864/Rv1816-like_C"/>
</dbReference>
<dbReference type="SUPFAM" id="SSF46689">
    <property type="entry name" value="Homeodomain-like"/>
    <property type="match status" value="1"/>
</dbReference>
<dbReference type="EMBL" id="BAABJE010000007">
    <property type="protein sequence ID" value="GAA4792410.1"/>
    <property type="molecule type" value="Genomic_DNA"/>
</dbReference>
<dbReference type="InterPro" id="IPR009057">
    <property type="entry name" value="Homeodomain-like_sf"/>
</dbReference>
<evidence type="ECO:0000256" key="3">
    <source>
        <dbReference type="ARBA" id="ARBA00023163"/>
    </source>
</evidence>
<dbReference type="Pfam" id="PF00440">
    <property type="entry name" value="TetR_N"/>
    <property type="match status" value="1"/>
</dbReference>
<protein>
    <submittedName>
        <fullName evidence="6">TetR/AcrR family transcriptional regulator</fullName>
    </submittedName>
</protein>
<dbReference type="Pfam" id="PF13305">
    <property type="entry name" value="TetR_C_33"/>
    <property type="match status" value="1"/>
</dbReference>
<evidence type="ECO:0000256" key="1">
    <source>
        <dbReference type="ARBA" id="ARBA00023015"/>
    </source>
</evidence>
<accession>A0ABP9BA49</accession>
<dbReference type="PANTHER" id="PTHR30055">
    <property type="entry name" value="HTH-TYPE TRANSCRIPTIONAL REGULATOR RUTR"/>
    <property type="match status" value="1"/>
</dbReference>
<dbReference type="InterPro" id="IPR036271">
    <property type="entry name" value="Tet_transcr_reg_TetR-rel_C_sf"/>
</dbReference>
<dbReference type="Proteomes" id="UP001499959">
    <property type="component" value="Unassembled WGS sequence"/>
</dbReference>
<feature type="DNA-binding region" description="H-T-H motif" evidence="4">
    <location>
        <begin position="27"/>
        <end position="46"/>
    </location>
</feature>
<organism evidence="6 7">
    <name type="scientific">Lysobacter hankyongensis</name>
    <dbReference type="NCBI Taxonomy" id="1176535"/>
    <lineage>
        <taxon>Bacteria</taxon>
        <taxon>Pseudomonadati</taxon>
        <taxon>Pseudomonadota</taxon>
        <taxon>Gammaproteobacteria</taxon>
        <taxon>Lysobacterales</taxon>
        <taxon>Lysobacteraceae</taxon>
        <taxon>Lysobacter</taxon>
    </lineage>
</organism>
<dbReference type="RefSeq" id="WP_345302915.1">
    <property type="nucleotide sequence ID" value="NZ_BAABJE010000007.1"/>
</dbReference>
<proteinExistence type="predicted"/>
<dbReference type="PRINTS" id="PR00455">
    <property type="entry name" value="HTHTETR"/>
</dbReference>
<evidence type="ECO:0000259" key="5">
    <source>
        <dbReference type="PROSITE" id="PS50977"/>
    </source>
</evidence>
<dbReference type="SUPFAM" id="SSF48498">
    <property type="entry name" value="Tetracyclin repressor-like, C-terminal domain"/>
    <property type="match status" value="1"/>
</dbReference>
<dbReference type="Gene3D" id="1.10.357.10">
    <property type="entry name" value="Tetracycline Repressor, domain 2"/>
    <property type="match status" value="1"/>
</dbReference>
<keyword evidence="3" id="KW-0804">Transcription</keyword>
<sequence>MTQPATADRILHAARVVFEREGAAAMTMRRIAQEVGITPMAIYRHFPNRDALLKRICDDSFQEIAHHWHARNTGPDVMTRIVALQEIYLDYALAYPHLFDHAFSTRRDDARRYPDDFRARRSPTLNEVADAVADAQTTGALKQDDPWEVALTLWAHSHGLIALYRAGRFNCDAKEFRALHARALRRLLEGLAVDASSPG</sequence>
<evidence type="ECO:0000256" key="2">
    <source>
        <dbReference type="ARBA" id="ARBA00023125"/>
    </source>
</evidence>